<proteinExistence type="predicted"/>
<gene>
    <name evidence="3" type="ORF">M427DRAFT_437910</name>
</gene>
<feature type="transmembrane region" description="Helical" evidence="2">
    <location>
        <begin position="108"/>
        <end position="125"/>
    </location>
</feature>
<evidence type="ECO:0000256" key="2">
    <source>
        <dbReference type="SAM" id="Phobius"/>
    </source>
</evidence>
<name>A0A139A444_GONPJ</name>
<evidence type="ECO:0000313" key="4">
    <source>
        <dbReference type="Proteomes" id="UP000070544"/>
    </source>
</evidence>
<protein>
    <submittedName>
        <fullName evidence="3">Uncharacterized protein</fullName>
    </submittedName>
</protein>
<accession>A0A139A444</accession>
<organism evidence="3 4">
    <name type="scientific">Gonapodya prolifera (strain JEL478)</name>
    <name type="common">Monoblepharis prolifera</name>
    <dbReference type="NCBI Taxonomy" id="1344416"/>
    <lineage>
        <taxon>Eukaryota</taxon>
        <taxon>Fungi</taxon>
        <taxon>Fungi incertae sedis</taxon>
        <taxon>Chytridiomycota</taxon>
        <taxon>Chytridiomycota incertae sedis</taxon>
        <taxon>Monoblepharidomycetes</taxon>
        <taxon>Monoblepharidales</taxon>
        <taxon>Gonapodyaceae</taxon>
        <taxon>Gonapodya</taxon>
    </lineage>
</organism>
<keyword evidence="2" id="KW-1133">Transmembrane helix</keyword>
<keyword evidence="2" id="KW-0812">Transmembrane</keyword>
<evidence type="ECO:0000313" key="3">
    <source>
        <dbReference type="EMBL" id="KXS11484.1"/>
    </source>
</evidence>
<feature type="compositionally biased region" description="Low complexity" evidence="1">
    <location>
        <begin position="10"/>
        <end position="23"/>
    </location>
</feature>
<feature type="transmembrane region" description="Helical" evidence="2">
    <location>
        <begin position="145"/>
        <end position="168"/>
    </location>
</feature>
<reference evidence="3 4" key="1">
    <citation type="journal article" date="2015" name="Genome Biol. Evol.">
        <title>Phylogenomic analyses indicate that early fungi evolved digesting cell walls of algal ancestors of land plants.</title>
        <authorList>
            <person name="Chang Y."/>
            <person name="Wang S."/>
            <person name="Sekimoto S."/>
            <person name="Aerts A.L."/>
            <person name="Choi C."/>
            <person name="Clum A."/>
            <person name="LaButti K.M."/>
            <person name="Lindquist E.A."/>
            <person name="Yee Ngan C."/>
            <person name="Ohm R.A."/>
            <person name="Salamov A.A."/>
            <person name="Grigoriev I.V."/>
            <person name="Spatafora J.W."/>
            <person name="Berbee M.L."/>
        </authorList>
    </citation>
    <scope>NUCLEOTIDE SEQUENCE [LARGE SCALE GENOMIC DNA]</scope>
    <source>
        <strain evidence="3 4">JEL478</strain>
    </source>
</reference>
<feature type="transmembrane region" description="Helical" evidence="2">
    <location>
        <begin position="81"/>
        <end position="101"/>
    </location>
</feature>
<feature type="transmembrane region" description="Helical" evidence="2">
    <location>
        <begin position="44"/>
        <end position="65"/>
    </location>
</feature>
<keyword evidence="2" id="KW-0472">Membrane</keyword>
<dbReference type="Proteomes" id="UP000070544">
    <property type="component" value="Unassembled WGS sequence"/>
</dbReference>
<keyword evidence="4" id="KW-1185">Reference proteome</keyword>
<dbReference type="EMBL" id="KQ965802">
    <property type="protein sequence ID" value="KXS11484.1"/>
    <property type="molecule type" value="Genomic_DNA"/>
</dbReference>
<evidence type="ECO:0000256" key="1">
    <source>
        <dbReference type="SAM" id="MobiDB-lite"/>
    </source>
</evidence>
<dbReference type="AlphaFoldDB" id="A0A139A444"/>
<feature type="region of interest" description="Disordered" evidence="1">
    <location>
        <begin position="1"/>
        <end position="36"/>
    </location>
</feature>
<sequence length="181" mass="19850">MLQKSAQKGRTFPRTTRFPNTNRKMLSGKHTTTPRGARTHRIPLLITALAATAGWIIQLITLAILENRNNDGPETSMRVDWWFLIFFLFIILYTFGSSLTTKLGATHHAIGVAAYAAIGAVFATMRINDLWGVRGTGGRVLEALLAAYFIQGIVFYLLPLIVSSTVLVSRTEPATSTATLA</sequence>